<name>A0A8S3S5V2_MYTED</name>
<sequence length="165" mass="19323">MAIGNRLIAATQYNERKLIELAEYAHELNLEIIEEDYYKDLCKERRRNSTKEGQAHYVIDVKDWTIDIRGMPSVKTGDVMIYLRSTCQWSDDRLRNYKQENGFLQSVDPSSNESESDDETAEYFSDMLRGIRGSGDICQYLPNKHDNEYIYNVEQVTIGQRHNPE</sequence>
<organism evidence="1 2">
    <name type="scientific">Mytilus edulis</name>
    <name type="common">Blue mussel</name>
    <dbReference type="NCBI Taxonomy" id="6550"/>
    <lineage>
        <taxon>Eukaryota</taxon>
        <taxon>Metazoa</taxon>
        <taxon>Spiralia</taxon>
        <taxon>Lophotrochozoa</taxon>
        <taxon>Mollusca</taxon>
        <taxon>Bivalvia</taxon>
        <taxon>Autobranchia</taxon>
        <taxon>Pteriomorphia</taxon>
        <taxon>Mytilida</taxon>
        <taxon>Mytiloidea</taxon>
        <taxon>Mytilidae</taxon>
        <taxon>Mytilinae</taxon>
        <taxon>Mytilus</taxon>
    </lineage>
</organism>
<dbReference type="EMBL" id="CAJPWZ010001384">
    <property type="protein sequence ID" value="CAG2213731.1"/>
    <property type="molecule type" value="Genomic_DNA"/>
</dbReference>
<gene>
    <name evidence="1" type="ORF">MEDL_27613</name>
</gene>
<dbReference type="Proteomes" id="UP000683360">
    <property type="component" value="Unassembled WGS sequence"/>
</dbReference>
<reference evidence="1" key="1">
    <citation type="submission" date="2021-03" db="EMBL/GenBank/DDBJ databases">
        <authorList>
            <person name="Bekaert M."/>
        </authorList>
    </citation>
    <scope>NUCLEOTIDE SEQUENCE</scope>
</reference>
<comment type="caution">
    <text evidence="1">The sequence shown here is derived from an EMBL/GenBank/DDBJ whole genome shotgun (WGS) entry which is preliminary data.</text>
</comment>
<proteinExistence type="predicted"/>
<accession>A0A8S3S5V2</accession>
<evidence type="ECO:0000313" key="1">
    <source>
        <dbReference type="EMBL" id="CAG2213731.1"/>
    </source>
</evidence>
<evidence type="ECO:0000313" key="2">
    <source>
        <dbReference type="Proteomes" id="UP000683360"/>
    </source>
</evidence>
<keyword evidence="2" id="KW-1185">Reference proteome</keyword>
<protein>
    <submittedName>
        <fullName evidence="1">Uncharacterized protein</fullName>
    </submittedName>
</protein>
<dbReference type="AlphaFoldDB" id="A0A8S3S5V2"/>